<evidence type="ECO:0000256" key="2">
    <source>
        <dbReference type="SAM" id="SignalP"/>
    </source>
</evidence>
<organism evidence="3 4">
    <name type="scientific">Claviceps pazoutovae</name>
    <dbReference type="NCBI Taxonomy" id="1649127"/>
    <lineage>
        <taxon>Eukaryota</taxon>
        <taxon>Fungi</taxon>
        <taxon>Dikarya</taxon>
        <taxon>Ascomycota</taxon>
        <taxon>Pezizomycotina</taxon>
        <taxon>Sordariomycetes</taxon>
        <taxon>Hypocreomycetidae</taxon>
        <taxon>Hypocreales</taxon>
        <taxon>Clavicipitaceae</taxon>
        <taxon>Claviceps</taxon>
    </lineage>
</organism>
<dbReference type="EMBL" id="SRPO01000094">
    <property type="protein sequence ID" value="KAG5941563.1"/>
    <property type="molecule type" value="Genomic_DNA"/>
</dbReference>
<evidence type="ECO:0000313" key="4">
    <source>
        <dbReference type="Proteomes" id="UP000706124"/>
    </source>
</evidence>
<dbReference type="Proteomes" id="UP000706124">
    <property type="component" value="Unassembled WGS sequence"/>
</dbReference>
<dbReference type="OrthoDB" id="4837799at2759"/>
<keyword evidence="2" id="KW-0732">Signal</keyword>
<protein>
    <submittedName>
        <fullName evidence="3">Uncharacterized protein</fullName>
    </submittedName>
</protein>
<feature type="compositionally biased region" description="Polar residues" evidence="1">
    <location>
        <begin position="33"/>
        <end position="52"/>
    </location>
</feature>
<name>A0A9P7MFF1_9HYPO</name>
<reference evidence="3 4" key="1">
    <citation type="journal article" date="2020" name="bioRxiv">
        <title>Whole genome comparisons of ergot fungi reveals the divergence and evolution of species within the genus Claviceps are the result of varying mechanisms driving genome evolution and host range expansion.</title>
        <authorList>
            <person name="Wyka S.A."/>
            <person name="Mondo S.J."/>
            <person name="Liu M."/>
            <person name="Dettman J."/>
            <person name="Nalam V."/>
            <person name="Broders K.D."/>
        </authorList>
    </citation>
    <scope>NUCLEOTIDE SEQUENCE [LARGE SCALE GENOMIC DNA]</scope>
    <source>
        <strain evidence="3 4">CCC 1485</strain>
    </source>
</reference>
<feature type="signal peptide" evidence="2">
    <location>
        <begin position="1"/>
        <end position="22"/>
    </location>
</feature>
<accession>A0A9P7MFF1</accession>
<keyword evidence="4" id="KW-1185">Reference proteome</keyword>
<proteinExistence type="predicted"/>
<sequence length="120" mass="12763">MPSLKTTITLLTPLIAMTFALASSPNIIDRNTLSAACTPPSESTPTEWDNQGSSSTSSTVTPGAVFEIEVDGERKSCDYAFCDERGTSWCFYWHGVTAYDVSRGASPAETKVPMGLCGGN</sequence>
<evidence type="ECO:0000313" key="3">
    <source>
        <dbReference type="EMBL" id="KAG5941563.1"/>
    </source>
</evidence>
<comment type="caution">
    <text evidence="3">The sequence shown here is derived from an EMBL/GenBank/DDBJ whole genome shotgun (WGS) entry which is preliminary data.</text>
</comment>
<feature type="region of interest" description="Disordered" evidence="1">
    <location>
        <begin position="33"/>
        <end position="62"/>
    </location>
</feature>
<gene>
    <name evidence="3" type="ORF">E4U60_007821</name>
</gene>
<dbReference type="AlphaFoldDB" id="A0A9P7MFF1"/>
<evidence type="ECO:0000256" key="1">
    <source>
        <dbReference type="SAM" id="MobiDB-lite"/>
    </source>
</evidence>
<feature type="chain" id="PRO_5040514834" evidence="2">
    <location>
        <begin position="23"/>
        <end position="120"/>
    </location>
</feature>